<evidence type="ECO:0000313" key="3">
    <source>
        <dbReference type="EMBL" id="KAF2307372.1"/>
    </source>
</evidence>
<evidence type="ECO:0000259" key="2">
    <source>
        <dbReference type="Pfam" id="PF03732"/>
    </source>
</evidence>
<gene>
    <name evidence="3" type="ORF">GH714_026694</name>
</gene>
<dbReference type="Pfam" id="PF03732">
    <property type="entry name" value="Retrotrans_gag"/>
    <property type="match status" value="1"/>
</dbReference>
<evidence type="ECO:0000313" key="4">
    <source>
        <dbReference type="Proteomes" id="UP000467840"/>
    </source>
</evidence>
<evidence type="ECO:0000256" key="1">
    <source>
        <dbReference type="SAM" id="MobiDB-lite"/>
    </source>
</evidence>
<dbReference type="Proteomes" id="UP000467840">
    <property type="component" value="Chromosome 9"/>
</dbReference>
<comment type="caution">
    <text evidence="3">The sequence shown here is derived from an EMBL/GenBank/DDBJ whole genome shotgun (WGS) entry which is preliminary data.</text>
</comment>
<name>A0A6A6M116_HEVBR</name>
<proteinExistence type="predicted"/>
<protein>
    <recommendedName>
        <fullName evidence="2">Retrotransposon gag domain-containing protein</fullName>
    </recommendedName>
</protein>
<reference evidence="3 4" key="1">
    <citation type="journal article" date="2020" name="Mol. Plant">
        <title>The Chromosome-Based Rubber Tree Genome Provides New Insights into Spurge Genome Evolution and Rubber Biosynthesis.</title>
        <authorList>
            <person name="Liu J."/>
            <person name="Shi C."/>
            <person name="Shi C.C."/>
            <person name="Li W."/>
            <person name="Zhang Q.J."/>
            <person name="Zhang Y."/>
            <person name="Li K."/>
            <person name="Lu H.F."/>
            <person name="Shi C."/>
            <person name="Zhu S.T."/>
            <person name="Xiao Z.Y."/>
            <person name="Nan H."/>
            <person name="Yue Y."/>
            <person name="Zhu X.G."/>
            <person name="Wu Y."/>
            <person name="Hong X.N."/>
            <person name="Fan G.Y."/>
            <person name="Tong Y."/>
            <person name="Zhang D."/>
            <person name="Mao C.L."/>
            <person name="Liu Y.L."/>
            <person name="Hao S.J."/>
            <person name="Liu W.Q."/>
            <person name="Lv M.Q."/>
            <person name="Zhang H.B."/>
            <person name="Liu Y."/>
            <person name="Hu-Tang G.R."/>
            <person name="Wang J.P."/>
            <person name="Wang J.H."/>
            <person name="Sun Y.H."/>
            <person name="Ni S.B."/>
            <person name="Chen W.B."/>
            <person name="Zhang X.C."/>
            <person name="Jiao Y.N."/>
            <person name="Eichler E.E."/>
            <person name="Li G.H."/>
            <person name="Liu X."/>
            <person name="Gao L.Z."/>
        </authorList>
    </citation>
    <scope>NUCLEOTIDE SEQUENCE [LARGE SCALE GENOMIC DNA]</scope>
    <source>
        <strain evidence="4">cv. GT1</strain>
        <tissue evidence="3">Leaf</tissue>
    </source>
</reference>
<dbReference type="EMBL" id="JAAGAX010000008">
    <property type="protein sequence ID" value="KAF2307372.1"/>
    <property type="molecule type" value="Genomic_DNA"/>
</dbReference>
<feature type="region of interest" description="Disordered" evidence="1">
    <location>
        <begin position="48"/>
        <end position="72"/>
    </location>
</feature>
<dbReference type="AlphaFoldDB" id="A0A6A6M116"/>
<accession>A0A6A6M116</accession>
<organism evidence="3 4">
    <name type="scientific">Hevea brasiliensis</name>
    <name type="common">Para rubber tree</name>
    <name type="synonym">Siphonia brasiliensis</name>
    <dbReference type="NCBI Taxonomy" id="3981"/>
    <lineage>
        <taxon>Eukaryota</taxon>
        <taxon>Viridiplantae</taxon>
        <taxon>Streptophyta</taxon>
        <taxon>Embryophyta</taxon>
        <taxon>Tracheophyta</taxon>
        <taxon>Spermatophyta</taxon>
        <taxon>Magnoliopsida</taxon>
        <taxon>eudicotyledons</taxon>
        <taxon>Gunneridae</taxon>
        <taxon>Pentapetalae</taxon>
        <taxon>rosids</taxon>
        <taxon>fabids</taxon>
        <taxon>Malpighiales</taxon>
        <taxon>Euphorbiaceae</taxon>
        <taxon>Crotonoideae</taxon>
        <taxon>Micrandreae</taxon>
        <taxon>Hevea</taxon>
    </lineage>
</organism>
<sequence>MEKGVNDKLHHLEEAINKMTALLMTNSTTASSSNTQDSPIALPLLISRNDSHNQPEGNTQDSPVAPPLLISRNDSHNQPEVFEYHGTTESQKVPLASFHLEGEANQWWQWLKRSYKEENKMITLEIFYAELWARFGPTDDEDFDEALSKIKQVGSLSECQKEFENLGNRVQGWTKRALVGTFMGCLKPEVADGIRMFKPTSLKEAISLARMRDG</sequence>
<dbReference type="InterPro" id="IPR005162">
    <property type="entry name" value="Retrotrans_gag_dom"/>
</dbReference>
<feature type="compositionally biased region" description="Polar residues" evidence="1">
    <location>
        <begin position="52"/>
        <end position="62"/>
    </location>
</feature>
<keyword evidence="4" id="KW-1185">Reference proteome</keyword>
<feature type="domain" description="Retrotransposon gag" evidence="2">
    <location>
        <begin position="95"/>
        <end position="187"/>
    </location>
</feature>